<sequence length="132" mass="14683">MGSLLDIGSRRIFNEESDMFRESVRRFMREKLVPVYDSGFDGTNIPSKEIWKAMGDMGLLGVGISSEVGGYDGNFTDASIILEEQIYCNCTAPAILIHSGIVMPTLQTTAQRNKSSNTCRPWCLETPLALWL</sequence>
<dbReference type="AlphaFoldDB" id="A0A7T8GV47"/>
<dbReference type="SUPFAM" id="SSF56645">
    <property type="entry name" value="Acyl-CoA dehydrogenase NM domain-like"/>
    <property type="match status" value="1"/>
</dbReference>
<dbReference type="InterPro" id="IPR009100">
    <property type="entry name" value="AcylCoA_DH/oxidase_NM_dom_sf"/>
</dbReference>
<protein>
    <submittedName>
        <fullName evidence="2">AcylCoA dehydrogenase_ long chain</fullName>
    </submittedName>
</protein>
<evidence type="ECO:0000259" key="1">
    <source>
        <dbReference type="Pfam" id="PF02771"/>
    </source>
</evidence>
<proteinExistence type="predicted"/>
<accession>A0A7T8GV47</accession>
<dbReference type="InterPro" id="IPR013786">
    <property type="entry name" value="AcylCoA_DH/ox_N"/>
</dbReference>
<evidence type="ECO:0000313" key="3">
    <source>
        <dbReference type="Proteomes" id="UP000595437"/>
    </source>
</evidence>
<dbReference type="InterPro" id="IPR037069">
    <property type="entry name" value="AcylCoA_DH/ox_N_sf"/>
</dbReference>
<feature type="domain" description="Acyl-CoA dehydrogenase/oxidase N-terminal" evidence="1">
    <location>
        <begin position="14"/>
        <end position="109"/>
    </location>
</feature>
<dbReference type="Gene3D" id="1.10.540.10">
    <property type="entry name" value="Acyl-CoA dehydrogenase/oxidase, N-terminal domain"/>
    <property type="match status" value="1"/>
</dbReference>
<keyword evidence="3" id="KW-1185">Reference proteome</keyword>
<name>A0A7T8GV47_CALRO</name>
<dbReference type="EMBL" id="CP045902">
    <property type="protein sequence ID" value="QQP38369.1"/>
    <property type="molecule type" value="Genomic_DNA"/>
</dbReference>
<organism evidence="2 3">
    <name type="scientific">Caligus rogercresseyi</name>
    <name type="common">Sea louse</name>
    <dbReference type="NCBI Taxonomy" id="217165"/>
    <lineage>
        <taxon>Eukaryota</taxon>
        <taxon>Metazoa</taxon>
        <taxon>Ecdysozoa</taxon>
        <taxon>Arthropoda</taxon>
        <taxon>Crustacea</taxon>
        <taxon>Multicrustacea</taxon>
        <taxon>Hexanauplia</taxon>
        <taxon>Copepoda</taxon>
        <taxon>Siphonostomatoida</taxon>
        <taxon>Caligidae</taxon>
        <taxon>Caligus</taxon>
    </lineage>
</organism>
<dbReference type="OrthoDB" id="10262177at2759"/>
<evidence type="ECO:0000313" key="2">
    <source>
        <dbReference type="EMBL" id="QQP38369.1"/>
    </source>
</evidence>
<dbReference type="GO" id="GO:0003995">
    <property type="term" value="F:acyl-CoA dehydrogenase activity"/>
    <property type="evidence" value="ECO:0007669"/>
    <property type="project" value="TreeGrafter"/>
</dbReference>
<gene>
    <name evidence="2" type="ORF">FKW44_018927</name>
</gene>
<dbReference type="PANTHER" id="PTHR43884">
    <property type="entry name" value="ACYL-COA DEHYDROGENASE"/>
    <property type="match status" value="1"/>
</dbReference>
<dbReference type="GO" id="GO:0050660">
    <property type="term" value="F:flavin adenine dinucleotide binding"/>
    <property type="evidence" value="ECO:0007669"/>
    <property type="project" value="InterPro"/>
</dbReference>
<reference evidence="3" key="1">
    <citation type="submission" date="2021-01" db="EMBL/GenBank/DDBJ databases">
        <title>Caligus Genome Assembly.</title>
        <authorList>
            <person name="Gallardo-Escarate C."/>
        </authorList>
    </citation>
    <scope>NUCLEOTIDE SEQUENCE [LARGE SCALE GENOMIC DNA]</scope>
</reference>
<dbReference type="PANTHER" id="PTHR43884:SF12">
    <property type="entry name" value="ISOVALERYL-COA DEHYDROGENASE, MITOCHONDRIAL-RELATED"/>
    <property type="match status" value="1"/>
</dbReference>
<dbReference type="Proteomes" id="UP000595437">
    <property type="component" value="Chromosome 13"/>
</dbReference>
<dbReference type="Pfam" id="PF02771">
    <property type="entry name" value="Acyl-CoA_dh_N"/>
    <property type="match status" value="1"/>
</dbReference>